<name>A0A9P4TPL1_9PLEO</name>
<proteinExistence type="predicted"/>
<evidence type="ECO:0000313" key="4">
    <source>
        <dbReference type="Proteomes" id="UP000800093"/>
    </source>
</evidence>
<evidence type="ECO:0000256" key="2">
    <source>
        <dbReference type="SAM" id="MobiDB-lite"/>
    </source>
</evidence>
<keyword evidence="4" id="KW-1185">Reference proteome</keyword>
<accession>A0A9P4TPL1</accession>
<evidence type="ECO:0000256" key="1">
    <source>
        <dbReference type="SAM" id="Coils"/>
    </source>
</evidence>
<keyword evidence="1" id="KW-0175">Coiled coil</keyword>
<dbReference type="OrthoDB" id="3598281at2759"/>
<protein>
    <submittedName>
        <fullName evidence="3">Uncharacterized protein</fullName>
    </submittedName>
</protein>
<evidence type="ECO:0000313" key="3">
    <source>
        <dbReference type="EMBL" id="KAF2269019.1"/>
    </source>
</evidence>
<comment type="caution">
    <text evidence="3">The sequence shown here is derived from an EMBL/GenBank/DDBJ whole genome shotgun (WGS) entry which is preliminary data.</text>
</comment>
<reference evidence="4" key="1">
    <citation type="journal article" date="2020" name="Stud. Mycol.">
        <title>101 Dothideomycetes genomes: A test case for predicting lifestyles and emergence of pathogens.</title>
        <authorList>
            <person name="Haridas S."/>
            <person name="Albert R."/>
            <person name="Binder M."/>
            <person name="Bloem J."/>
            <person name="LaButti K."/>
            <person name="Salamov A."/>
            <person name="Andreopoulos B."/>
            <person name="Baker S."/>
            <person name="Barry K."/>
            <person name="Bills G."/>
            <person name="Bluhm B."/>
            <person name="Cannon C."/>
            <person name="Castanera R."/>
            <person name="Culley D."/>
            <person name="Daum C."/>
            <person name="Ezra D."/>
            <person name="Gonzalez J."/>
            <person name="Henrissat B."/>
            <person name="Kuo A."/>
            <person name="Liang C."/>
            <person name="Lipzen A."/>
            <person name="Lutzoni F."/>
            <person name="Magnuson J."/>
            <person name="Mondo S."/>
            <person name="Nolan M."/>
            <person name="Ohm R."/>
            <person name="Pangilinan J."/>
            <person name="Park H.-J."/>
            <person name="Ramirez L."/>
            <person name="Alfaro M."/>
            <person name="Sun H."/>
            <person name="Tritt A."/>
            <person name="Yoshinaga Y."/>
            <person name="Zwiers L.-H."/>
            <person name="Turgeon B."/>
            <person name="Goodwin S."/>
            <person name="Spatafora J."/>
            <person name="Crous P."/>
            <person name="Grigoriev I."/>
        </authorList>
    </citation>
    <scope>NUCLEOTIDE SEQUENCE [LARGE SCALE GENOMIC DNA]</scope>
    <source>
        <strain evidence="4">CBS 304.66</strain>
    </source>
</reference>
<feature type="compositionally biased region" description="Basic residues" evidence="2">
    <location>
        <begin position="31"/>
        <end position="47"/>
    </location>
</feature>
<dbReference type="AlphaFoldDB" id="A0A9P4TPL1"/>
<organism evidence="3 4">
    <name type="scientific">Lojkania enalia</name>
    <dbReference type="NCBI Taxonomy" id="147567"/>
    <lineage>
        <taxon>Eukaryota</taxon>
        <taxon>Fungi</taxon>
        <taxon>Dikarya</taxon>
        <taxon>Ascomycota</taxon>
        <taxon>Pezizomycotina</taxon>
        <taxon>Dothideomycetes</taxon>
        <taxon>Pleosporomycetidae</taxon>
        <taxon>Pleosporales</taxon>
        <taxon>Pleosporales incertae sedis</taxon>
        <taxon>Lojkania</taxon>
    </lineage>
</organism>
<dbReference type="Proteomes" id="UP000800093">
    <property type="component" value="Unassembled WGS sequence"/>
</dbReference>
<dbReference type="PANTHER" id="PTHR36681">
    <property type="entry name" value="NUCLEAR GTPASE, GERMINAL CENTER-ASSOCIATED, TANDEM DUPLICATE 3"/>
    <property type="match status" value="1"/>
</dbReference>
<feature type="region of interest" description="Disordered" evidence="2">
    <location>
        <begin position="1"/>
        <end position="70"/>
    </location>
</feature>
<sequence>MRSIENVTERWEDLKDDFDDGRTMYAPWQNRSKRKKGRPGRKPRRQRHNDYGSDDETEASISSSVESASGITEEIKAKIHELEATTKNSKREQSEIEEKIEERRGEFNEYRGERVGTRGRKLAIYIAGLNGHTKRAIQQDFAARIRESDQKNAAEEDEDNFDPNMDIRNYDDLVRSLLVFCVSNPQSLPQHLNTFVTWASNGYPSNKLTDEEKRKEVRYLERKLGDLRVVIKHAFEACAKEMKNELHLQTFHQYPNVTEETTHMAPDTA</sequence>
<dbReference type="EMBL" id="ML986584">
    <property type="protein sequence ID" value="KAF2269019.1"/>
    <property type="molecule type" value="Genomic_DNA"/>
</dbReference>
<feature type="coiled-coil region" evidence="1">
    <location>
        <begin position="72"/>
        <end position="102"/>
    </location>
</feature>
<dbReference type="PANTHER" id="PTHR36681:SF3">
    <property type="entry name" value="NUCLEAR GTPASE, GERMINAL CENTER-ASSOCIATED, TANDEM DUPLICATE 3"/>
    <property type="match status" value="1"/>
</dbReference>
<feature type="compositionally biased region" description="Low complexity" evidence="2">
    <location>
        <begin position="59"/>
        <end position="70"/>
    </location>
</feature>
<gene>
    <name evidence="3" type="ORF">CC78DRAFT_575568</name>
</gene>